<dbReference type="RefSeq" id="WP_021597853.1">
    <property type="nucleotide sequence ID" value="NZ_CP083237.1"/>
</dbReference>
<dbReference type="EMBL" id="FOVH01000001">
    <property type="protein sequence ID" value="SFN31206.1"/>
    <property type="molecule type" value="Genomic_DNA"/>
</dbReference>
<reference evidence="2 3" key="1">
    <citation type="submission" date="2016-10" db="EMBL/GenBank/DDBJ databases">
        <authorList>
            <person name="de Groot N.N."/>
        </authorList>
    </citation>
    <scope>NUCLEOTIDE SEQUENCE [LARGE SCALE GENOMIC DNA]</scope>
    <source>
        <strain evidence="2 3">DSM 43067</strain>
    </source>
</reference>
<keyword evidence="3" id="KW-1185">Reference proteome</keyword>
<feature type="domain" description="PRD" evidence="1">
    <location>
        <begin position="10"/>
        <end position="125"/>
    </location>
</feature>
<organism evidence="2 3">
    <name type="scientific">Actinomadura madurae</name>
    <dbReference type="NCBI Taxonomy" id="1993"/>
    <lineage>
        <taxon>Bacteria</taxon>
        <taxon>Bacillati</taxon>
        <taxon>Actinomycetota</taxon>
        <taxon>Actinomycetes</taxon>
        <taxon>Streptosporangiales</taxon>
        <taxon>Thermomonosporaceae</taxon>
        <taxon>Actinomadura</taxon>
    </lineage>
</organism>
<dbReference type="STRING" id="1993.SAMN04489713_1011106"/>
<proteinExistence type="predicted"/>
<dbReference type="AlphaFoldDB" id="A0A1I4XZM1"/>
<gene>
    <name evidence="2" type="ORF">SAMN04489713_1011106</name>
</gene>
<evidence type="ECO:0000313" key="2">
    <source>
        <dbReference type="EMBL" id="SFN31206.1"/>
    </source>
</evidence>
<name>A0A1I4XZM1_9ACTN</name>
<dbReference type="InParanoid" id="A0A1I4XZM1"/>
<dbReference type="SUPFAM" id="SSF63520">
    <property type="entry name" value="PTS-regulatory domain, PRD"/>
    <property type="match status" value="1"/>
</dbReference>
<dbReference type="GeneID" id="99656947"/>
<dbReference type="Gene3D" id="1.10.1790.10">
    <property type="entry name" value="PRD domain"/>
    <property type="match status" value="1"/>
</dbReference>
<dbReference type="InterPro" id="IPR011608">
    <property type="entry name" value="PRD"/>
</dbReference>
<evidence type="ECO:0000313" key="3">
    <source>
        <dbReference type="Proteomes" id="UP000183413"/>
    </source>
</evidence>
<accession>A0A1I4XZM1</accession>
<dbReference type="Proteomes" id="UP000183413">
    <property type="component" value="Unassembled WGS sequence"/>
</dbReference>
<dbReference type="InterPro" id="IPR036634">
    <property type="entry name" value="PRD_sf"/>
</dbReference>
<dbReference type="OrthoDB" id="3747487at2"/>
<dbReference type="GO" id="GO:0006355">
    <property type="term" value="P:regulation of DNA-templated transcription"/>
    <property type="evidence" value="ECO:0007669"/>
    <property type="project" value="InterPro"/>
</dbReference>
<sequence length="125" mass="13495">MDRLLAERLDIFERTGQAAPDICRFVRDELHALDAGGGAVTEDSAGTLVSHLLMALQRARDGAALSDFPADETVRAELEGHPDAVERARALAARARSVLGTGLPEQEVRFLALHLALLGQREATR</sequence>
<evidence type="ECO:0000259" key="1">
    <source>
        <dbReference type="PROSITE" id="PS51372"/>
    </source>
</evidence>
<protein>
    <submittedName>
        <fullName evidence="2">PRD domain-containing protein</fullName>
    </submittedName>
</protein>
<dbReference type="eggNOG" id="ENOG50344RQ">
    <property type="taxonomic scope" value="Bacteria"/>
</dbReference>
<dbReference type="PROSITE" id="PS51372">
    <property type="entry name" value="PRD_2"/>
    <property type="match status" value="1"/>
</dbReference>